<dbReference type="InterPro" id="IPR019338">
    <property type="entry name" value="Ribosomal_bL35m"/>
</dbReference>
<dbReference type="PANTHER" id="PTHR15909">
    <property type="entry name" value="39S RIBOSOMAL PROTEIN L35, MITOCHONDRIAL"/>
    <property type="match status" value="1"/>
</dbReference>
<organism evidence="9 10">
    <name type="scientific">Diabrotica balteata</name>
    <name type="common">Banded cucumber beetle</name>
    <dbReference type="NCBI Taxonomy" id="107213"/>
    <lineage>
        <taxon>Eukaryota</taxon>
        <taxon>Metazoa</taxon>
        <taxon>Ecdysozoa</taxon>
        <taxon>Arthropoda</taxon>
        <taxon>Hexapoda</taxon>
        <taxon>Insecta</taxon>
        <taxon>Pterygota</taxon>
        <taxon>Neoptera</taxon>
        <taxon>Endopterygota</taxon>
        <taxon>Coleoptera</taxon>
        <taxon>Polyphaga</taxon>
        <taxon>Cucujiformia</taxon>
        <taxon>Chrysomeloidea</taxon>
        <taxon>Chrysomelidae</taxon>
        <taxon>Galerucinae</taxon>
        <taxon>Diabroticina</taxon>
        <taxon>Diabroticites</taxon>
        <taxon>Diabrotica</taxon>
    </lineage>
</organism>
<gene>
    <name evidence="9" type="ORF">DIABBA_LOCUS3361</name>
</gene>
<dbReference type="Pfam" id="PF01632">
    <property type="entry name" value="Ribosomal_L35p"/>
    <property type="match status" value="1"/>
</dbReference>
<dbReference type="GO" id="GO:0003735">
    <property type="term" value="F:structural constituent of ribosome"/>
    <property type="evidence" value="ECO:0007669"/>
    <property type="project" value="InterPro"/>
</dbReference>
<keyword evidence="10" id="KW-1185">Reference proteome</keyword>
<evidence type="ECO:0000256" key="3">
    <source>
        <dbReference type="ARBA" id="ARBA00022946"/>
    </source>
</evidence>
<reference evidence="9" key="1">
    <citation type="submission" date="2022-01" db="EMBL/GenBank/DDBJ databases">
        <authorList>
            <person name="King R."/>
        </authorList>
    </citation>
    <scope>NUCLEOTIDE SEQUENCE</scope>
</reference>
<evidence type="ECO:0000313" key="10">
    <source>
        <dbReference type="Proteomes" id="UP001153709"/>
    </source>
</evidence>
<dbReference type="AlphaFoldDB" id="A0A9N9SUL2"/>
<dbReference type="EMBL" id="OU898277">
    <property type="protein sequence ID" value="CAG9829580.1"/>
    <property type="molecule type" value="Genomic_DNA"/>
</dbReference>
<keyword evidence="5" id="KW-0496">Mitochondrion</keyword>
<dbReference type="InterPro" id="IPR037229">
    <property type="entry name" value="Ribosomal_bL35_sf"/>
</dbReference>
<sequence>MFKQILYSAARVASISAKSNTQLLTQNLTKPSCIHPVVTRNFTSILCNAQIRAPKVLFKNPSASPSLVNTAIRTVTKFSFQQGKRKTVKTVLRRFYRLHWGGWIRTKCGRHKRLWRKSPPRKRRLRQHVFCNATQSTLLDKMVAPYWRKPKYYVDDPYEPFHSREEWKFTKLKPRPYFPPEEEVKNSY</sequence>
<evidence type="ECO:0000256" key="6">
    <source>
        <dbReference type="ARBA" id="ARBA00023274"/>
    </source>
</evidence>
<proteinExistence type="inferred from homology"/>
<accession>A0A9N9SUL2</accession>
<dbReference type="GO" id="GO:0006412">
    <property type="term" value="P:translation"/>
    <property type="evidence" value="ECO:0007669"/>
    <property type="project" value="InterPro"/>
</dbReference>
<evidence type="ECO:0000313" key="9">
    <source>
        <dbReference type="EMBL" id="CAG9829580.1"/>
    </source>
</evidence>
<dbReference type="GO" id="GO:0005739">
    <property type="term" value="C:mitochondrion"/>
    <property type="evidence" value="ECO:0007669"/>
    <property type="project" value="UniProtKB-SubCell"/>
</dbReference>
<keyword evidence="4" id="KW-0689">Ribosomal protein</keyword>
<dbReference type="OrthoDB" id="5847109at2759"/>
<keyword evidence="6" id="KW-0687">Ribonucleoprotein</keyword>
<dbReference type="PANTHER" id="PTHR15909:SF0">
    <property type="entry name" value="LARGE RIBOSOMAL SUBUNIT PROTEIN BL35M"/>
    <property type="match status" value="1"/>
</dbReference>
<dbReference type="GO" id="GO:0005840">
    <property type="term" value="C:ribosome"/>
    <property type="evidence" value="ECO:0007669"/>
    <property type="project" value="UniProtKB-KW"/>
</dbReference>
<keyword evidence="3" id="KW-0809">Transit peptide</keyword>
<evidence type="ECO:0000256" key="4">
    <source>
        <dbReference type="ARBA" id="ARBA00022980"/>
    </source>
</evidence>
<dbReference type="GO" id="GO:1990904">
    <property type="term" value="C:ribonucleoprotein complex"/>
    <property type="evidence" value="ECO:0007669"/>
    <property type="project" value="UniProtKB-KW"/>
</dbReference>
<evidence type="ECO:0000256" key="8">
    <source>
        <dbReference type="ARBA" id="ARBA00035418"/>
    </source>
</evidence>
<dbReference type="InterPro" id="IPR021137">
    <property type="entry name" value="Ribosomal_bL35-like"/>
</dbReference>
<dbReference type="Proteomes" id="UP001153709">
    <property type="component" value="Chromosome 2"/>
</dbReference>
<comment type="subcellular location">
    <subcellularLocation>
        <location evidence="1">Mitochondrion</location>
    </subcellularLocation>
</comment>
<comment type="similarity">
    <text evidence="2">Belongs to the bacterial ribosomal protein bL35 family.</text>
</comment>
<evidence type="ECO:0000256" key="7">
    <source>
        <dbReference type="ARBA" id="ARBA00035273"/>
    </source>
</evidence>
<dbReference type="SUPFAM" id="SSF143034">
    <property type="entry name" value="L35p-like"/>
    <property type="match status" value="1"/>
</dbReference>
<dbReference type="Gene3D" id="4.10.410.60">
    <property type="match status" value="1"/>
</dbReference>
<protein>
    <recommendedName>
        <fullName evidence="7">Large ribosomal subunit protein bL35m</fullName>
    </recommendedName>
    <alternativeName>
        <fullName evidence="8">39S ribosomal protein L35, mitochondrial</fullName>
    </alternativeName>
</protein>
<evidence type="ECO:0000256" key="1">
    <source>
        <dbReference type="ARBA" id="ARBA00004173"/>
    </source>
</evidence>
<name>A0A9N9SUL2_DIABA</name>
<evidence type="ECO:0000256" key="2">
    <source>
        <dbReference type="ARBA" id="ARBA00006598"/>
    </source>
</evidence>
<evidence type="ECO:0000256" key="5">
    <source>
        <dbReference type="ARBA" id="ARBA00023128"/>
    </source>
</evidence>